<protein>
    <recommendedName>
        <fullName evidence="6">LRRCT domain-containing protein</fullName>
    </recommendedName>
</protein>
<dbReference type="InterPro" id="IPR000483">
    <property type="entry name" value="Cys-rich_flank_reg_C"/>
</dbReference>
<keyword evidence="3" id="KW-0677">Repeat</keyword>
<dbReference type="InterPro" id="IPR050541">
    <property type="entry name" value="LRR_TM_domain-containing"/>
</dbReference>
<keyword evidence="2" id="KW-0732">Signal</keyword>
<feature type="compositionally biased region" description="Basic and acidic residues" evidence="5">
    <location>
        <begin position="735"/>
        <end position="744"/>
    </location>
</feature>
<dbReference type="InterPro" id="IPR003591">
    <property type="entry name" value="Leu-rich_rpt_typical-subtyp"/>
</dbReference>
<sequence length="804" mass="87983">MREIERERGKNEIMDGTENEWENEISIYKAPTVRQALRWALAQTGEEEPESQQPQTGLRRLATVPEAATPRAPRLSRAGVAPKVRMPDALDQVKARVIRIAPFIRRRLGRGPAGISLEAWRRDGDRTQSSGSPKKERGPGWRGLGSRYRLLVARKGLSRQARKRGRSQRVREGGGWLGRASSLSPLSLGEQPARTDRRTDGHRALPALLGGAGTGHRRPARAPSRRAPPRPVGADGSSRGSQPGGRRVERRGPATQPGDSRALPEPRGVPAVRLAGSGSEWERPPPRRPLPRASRQDAARAQEPAARDSQNGAGSGTVVLGERGKTQAWREGVMVKSQEKQGPAQRDLPRALPAGPAPACLLLMLLALPPAAPSCPMLCTCYSSPPTVSCQANNFSSVPLSLPPSTQRLFLQNNLIRTLRPGTFGPNLLTLWLFSNNLSAIYPGTFRHLQALEELDLGDNRHLRSLEPDTFQGLERLQSLHLYRCQLSTLPGNIFRGLVSLQYLYLQENSLLHLQGTLPFPRHPSPKGFVVAFLTHPHALSQYGEVGKRAEPLQLDDLFADLANLSHLFLHGNRLRLLTEHVFRGLGSLDRLLLHGNRLQGVHRAAFRGLSRLTILYLFNNSLASLPGEALADLPALEFLRLNANPWACDCRARPLWAWFQRARVSSSDVTCATPPERQGRDLRALREADFQACPPAVPTRPGSRARGNSSSNHLYGVAEAGAPPADPSTLYRDLPAEDPRGRQGGDAPTEDDYWEGYGGEDQRGEQTCPGAACQATPDSRGPGLSAGLRTPLLCLLLLVPHHL</sequence>
<reference evidence="7 8" key="1">
    <citation type="submission" date="2022-11" db="EMBL/GenBank/DDBJ databases">
        <title>Whole genome sequence of Eschrichtius robustus ER-17-0199.</title>
        <authorList>
            <person name="Bruniche-Olsen A."/>
            <person name="Black A.N."/>
            <person name="Fields C.J."/>
            <person name="Walden K."/>
            <person name="Dewoody J.A."/>
        </authorList>
    </citation>
    <scope>NUCLEOTIDE SEQUENCE [LARGE SCALE GENOMIC DNA]</scope>
    <source>
        <strain evidence="7">ER-17-0199</strain>
        <tissue evidence="7">Blubber</tissue>
    </source>
</reference>
<keyword evidence="8" id="KW-1185">Reference proteome</keyword>
<keyword evidence="1" id="KW-0433">Leucine-rich repeat</keyword>
<dbReference type="GO" id="GO:0042995">
    <property type="term" value="C:cell projection"/>
    <property type="evidence" value="ECO:0007669"/>
    <property type="project" value="UniProtKB-SubCell"/>
</dbReference>
<accession>A0AB34HXK0</accession>
<dbReference type="SMART" id="SM00082">
    <property type="entry name" value="LRRCT"/>
    <property type="match status" value="1"/>
</dbReference>
<feature type="compositionally biased region" description="Low complexity" evidence="5">
    <location>
        <begin position="236"/>
        <end position="245"/>
    </location>
</feature>
<dbReference type="GO" id="GO:0005886">
    <property type="term" value="C:plasma membrane"/>
    <property type="evidence" value="ECO:0007669"/>
    <property type="project" value="UniProtKB-SubCell"/>
</dbReference>
<comment type="caution">
    <text evidence="7">The sequence shown here is derived from an EMBL/GenBank/DDBJ whole genome shotgun (WGS) entry which is preliminary data.</text>
</comment>
<evidence type="ECO:0000313" key="7">
    <source>
        <dbReference type="EMBL" id="KAJ8795853.1"/>
    </source>
</evidence>
<dbReference type="GO" id="GO:0043204">
    <property type="term" value="C:perikaryon"/>
    <property type="evidence" value="ECO:0007669"/>
    <property type="project" value="UniProtKB-SubCell"/>
</dbReference>
<evidence type="ECO:0000256" key="2">
    <source>
        <dbReference type="ARBA" id="ARBA00022729"/>
    </source>
</evidence>
<gene>
    <name evidence="7" type="ORF">J1605_002615</name>
</gene>
<name>A0AB34HXK0_ESCRO</name>
<dbReference type="GO" id="GO:0045121">
    <property type="term" value="C:membrane raft"/>
    <property type="evidence" value="ECO:0007669"/>
    <property type="project" value="UniProtKB-SubCell"/>
</dbReference>
<dbReference type="SMART" id="SM00369">
    <property type="entry name" value="LRR_TYP"/>
    <property type="match status" value="8"/>
</dbReference>
<feature type="domain" description="LRRCT" evidence="6">
    <location>
        <begin position="645"/>
        <end position="695"/>
    </location>
</feature>
<keyword evidence="4" id="KW-0325">Glycoprotein</keyword>
<dbReference type="GO" id="GO:0098552">
    <property type="term" value="C:side of membrane"/>
    <property type="evidence" value="ECO:0007669"/>
    <property type="project" value="UniProtKB-KW"/>
</dbReference>
<dbReference type="InterPro" id="IPR032675">
    <property type="entry name" value="LRR_dom_sf"/>
</dbReference>
<evidence type="ECO:0000313" key="8">
    <source>
        <dbReference type="Proteomes" id="UP001159641"/>
    </source>
</evidence>
<dbReference type="Gene3D" id="3.80.10.10">
    <property type="entry name" value="Ribonuclease Inhibitor"/>
    <property type="match status" value="1"/>
</dbReference>
<feature type="compositionally biased region" description="Basic residues" evidence="5">
    <location>
        <begin position="156"/>
        <end position="168"/>
    </location>
</feature>
<organism evidence="7 8">
    <name type="scientific">Eschrichtius robustus</name>
    <name type="common">California gray whale</name>
    <name type="synonym">Eschrichtius gibbosus</name>
    <dbReference type="NCBI Taxonomy" id="9764"/>
    <lineage>
        <taxon>Eukaryota</taxon>
        <taxon>Metazoa</taxon>
        <taxon>Chordata</taxon>
        <taxon>Craniata</taxon>
        <taxon>Vertebrata</taxon>
        <taxon>Euteleostomi</taxon>
        <taxon>Mammalia</taxon>
        <taxon>Eutheria</taxon>
        <taxon>Laurasiatheria</taxon>
        <taxon>Artiodactyla</taxon>
        <taxon>Whippomorpha</taxon>
        <taxon>Cetacea</taxon>
        <taxon>Mysticeti</taxon>
        <taxon>Eschrichtiidae</taxon>
        <taxon>Eschrichtius</taxon>
    </lineage>
</organism>
<dbReference type="PANTHER" id="PTHR24369">
    <property type="entry name" value="ANTIGEN BSP, PUTATIVE-RELATED"/>
    <property type="match status" value="1"/>
</dbReference>
<feature type="compositionally biased region" description="Basic residues" evidence="5">
    <location>
        <begin position="215"/>
        <end position="228"/>
    </location>
</feature>
<proteinExistence type="predicted"/>
<dbReference type="EMBL" id="JAIQCJ010000544">
    <property type="protein sequence ID" value="KAJ8795853.1"/>
    <property type="molecule type" value="Genomic_DNA"/>
</dbReference>
<evidence type="ECO:0000256" key="5">
    <source>
        <dbReference type="SAM" id="MobiDB-lite"/>
    </source>
</evidence>
<dbReference type="PANTHER" id="PTHR24369:SF196">
    <property type="entry name" value="RETICULON 4 RECEPTOR LIKE 1"/>
    <property type="match status" value="1"/>
</dbReference>
<evidence type="ECO:0000256" key="1">
    <source>
        <dbReference type="ARBA" id="ARBA00022614"/>
    </source>
</evidence>
<evidence type="ECO:0000256" key="3">
    <source>
        <dbReference type="ARBA" id="ARBA00022737"/>
    </source>
</evidence>
<feature type="compositionally biased region" description="Basic and acidic residues" evidence="5">
    <location>
        <begin position="193"/>
        <end position="203"/>
    </location>
</feature>
<dbReference type="SUPFAM" id="SSF52058">
    <property type="entry name" value="L domain-like"/>
    <property type="match status" value="1"/>
</dbReference>
<evidence type="ECO:0000259" key="6">
    <source>
        <dbReference type="SMART" id="SM00082"/>
    </source>
</evidence>
<dbReference type="FunFam" id="3.80.10.10:FF:000395">
    <property type="entry name" value="Reticulon 4 receptor like 2"/>
    <property type="match status" value="1"/>
</dbReference>
<feature type="region of interest" description="Disordered" evidence="5">
    <location>
        <begin position="692"/>
        <end position="783"/>
    </location>
</feature>
<dbReference type="InterPro" id="IPR001611">
    <property type="entry name" value="Leu-rich_rpt"/>
</dbReference>
<feature type="region of interest" description="Disordered" evidence="5">
    <location>
        <begin position="119"/>
        <end position="350"/>
    </location>
</feature>
<evidence type="ECO:0000256" key="4">
    <source>
        <dbReference type="ARBA" id="ARBA00023180"/>
    </source>
</evidence>
<dbReference type="Proteomes" id="UP001159641">
    <property type="component" value="Unassembled WGS sequence"/>
</dbReference>
<dbReference type="Pfam" id="PF13855">
    <property type="entry name" value="LRR_8"/>
    <property type="match status" value="2"/>
</dbReference>
<dbReference type="AlphaFoldDB" id="A0AB34HXK0"/>